<dbReference type="CDD" id="cd00637">
    <property type="entry name" value="7tm_classA_rhodopsin-like"/>
    <property type="match status" value="1"/>
</dbReference>
<comment type="similarity">
    <text evidence="9">Belongs to the G-protein coupled receptor 1 family.</text>
</comment>
<gene>
    <name evidence="12" type="ORF">NEMVEDRAFT_v1g14237</name>
</gene>
<evidence type="ECO:0000256" key="5">
    <source>
        <dbReference type="ARBA" id="ARBA00023040"/>
    </source>
</evidence>
<dbReference type="GO" id="GO:0007186">
    <property type="term" value="P:G protein-coupled receptor signaling pathway"/>
    <property type="evidence" value="ECO:0000318"/>
    <property type="project" value="GO_Central"/>
</dbReference>
<sequence length="291" mass="33341">SVLLCLIDAVALIGNIIVWLAVIRNPNLRKLSTNLFILSLSFSDILMACTCMPLSLAVLFQGKWSLGSIACQIHGLFYFVLAFVSLETVALVAVNRYISVAKPRIYRSLFTYKNSLTMIISIWIICIFYVCIFAVLQGPVFYFHAGKLICHIRLHDMAYKNTWNIITGLLFALLPMATLFLCYFKLFRAVRRHNKMTVRSLRRHCTLNSSNHEEIRITKVILAIMVGFCCCWVPSFAIAYLRLIDAKLVETRTPHLIYIYLVYSSSVINPIIYGILNRTFRTEFIKILSCK</sequence>
<evidence type="ECO:0000256" key="4">
    <source>
        <dbReference type="ARBA" id="ARBA00022989"/>
    </source>
</evidence>
<organism evidence="12 13">
    <name type="scientific">Nematostella vectensis</name>
    <name type="common">Starlet sea anemone</name>
    <dbReference type="NCBI Taxonomy" id="45351"/>
    <lineage>
        <taxon>Eukaryota</taxon>
        <taxon>Metazoa</taxon>
        <taxon>Cnidaria</taxon>
        <taxon>Anthozoa</taxon>
        <taxon>Hexacorallia</taxon>
        <taxon>Actiniaria</taxon>
        <taxon>Edwardsiidae</taxon>
        <taxon>Nematostella</taxon>
    </lineage>
</organism>
<dbReference type="STRING" id="45351.A7SLZ1"/>
<dbReference type="InterPro" id="IPR017452">
    <property type="entry name" value="GPCR_Rhodpsn_7TM"/>
</dbReference>
<feature type="domain" description="G-protein coupled receptors family 1 profile" evidence="11">
    <location>
        <begin position="14"/>
        <end position="273"/>
    </location>
</feature>
<name>A7SLZ1_NEMVE</name>
<feature type="non-terminal residue" evidence="12">
    <location>
        <position position="291"/>
    </location>
</feature>
<dbReference type="HOGENOM" id="CLU_009579_3_3_1"/>
<dbReference type="Proteomes" id="UP000001593">
    <property type="component" value="Unassembled WGS sequence"/>
</dbReference>
<dbReference type="Gene3D" id="1.20.1070.10">
    <property type="entry name" value="Rhodopsin 7-helix transmembrane proteins"/>
    <property type="match status" value="1"/>
</dbReference>
<dbReference type="PRINTS" id="PR00237">
    <property type="entry name" value="GPCRRHODOPSN"/>
</dbReference>
<evidence type="ECO:0000256" key="1">
    <source>
        <dbReference type="ARBA" id="ARBA00004651"/>
    </source>
</evidence>
<feature type="transmembrane region" description="Helical" evidence="10">
    <location>
        <begin position="76"/>
        <end position="98"/>
    </location>
</feature>
<keyword evidence="4 10" id="KW-1133">Transmembrane helix</keyword>
<dbReference type="PROSITE" id="PS00237">
    <property type="entry name" value="G_PROTEIN_RECEP_F1_1"/>
    <property type="match status" value="1"/>
</dbReference>
<dbReference type="EMBL" id="DS469703">
    <property type="protein sequence ID" value="EDO35271.1"/>
    <property type="molecule type" value="Genomic_DNA"/>
</dbReference>
<evidence type="ECO:0000313" key="13">
    <source>
        <dbReference type="Proteomes" id="UP000001593"/>
    </source>
</evidence>
<reference evidence="12 13" key="1">
    <citation type="journal article" date="2007" name="Science">
        <title>Sea anemone genome reveals ancestral eumetazoan gene repertoire and genomic organization.</title>
        <authorList>
            <person name="Putnam N.H."/>
            <person name="Srivastava M."/>
            <person name="Hellsten U."/>
            <person name="Dirks B."/>
            <person name="Chapman J."/>
            <person name="Salamov A."/>
            <person name="Terry A."/>
            <person name="Shapiro H."/>
            <person name="Lindquist E."/>
            <person name="Kapitonov V.V."/>
            <person name="Jurka J."/>
            <person name="Genikhovich G."/>
            <person name="Grigoriev I.V."/>
            <person name="Lucas S.M."/>
            <person name="Steele R.E."/>
            <person name="Finnerty J.R."/>
            <person name="Technau U."/>
            <person name="Martindale M.Q."/>
            <person name="Rokhsar D.S."/>
        </authorList>
    </citation>
    <scope>NUCLEOTIDE SEQUENCE [LARGE SCALE GENOMIC DNA]</scope>
    <source>
        <strain evidence="13">CH2 X CH6</strain>
    </source>
</reference>
<feature type="transmembrane region" description="Helical" evidence="10">
    <location>
        <begin position="6"/>
        <end position="23"/>
    </location>
</feature>
<feature type="transmembrane region" description="Helical" evidence="10">
    <location>
        <begin position="119"/>
        <end position="143"/>
    </location>
</feature>
<dbReference type="KEGG" id="nve:5506675"/>
<dbReference type="PROSITE" id="PS50262">
    <property type="entry name" value="G_PROTEIN_RECEP_F1_2"/>
    <property type="match status" value="1"/>
</dbReference>
<keyword evidence="7 9" id="KW-0675">Receptor</keyword>
<evidence type="ECO:0000256" key="9">
    <source>
        <dbReference type="RuleBase" id="RU000688"/>
    </source>
</evidence>
<evidence type="ECO:0000313" key="12">
    <source>
        <dbReference type="EMBL" id="EDO35271.1"/>
    </source>
</evidence>
<evidence type="ECO:0000256" key="10">
    <source>
        <dbReference type="SAM" id="Phobius"/>
    </source>
</evidence>
<accession>A7SLZ1</accession>
<feature type="non-terminal residue" evidence="12">
    <location>
        <position position="1"/>
    </location>
</feature>
<dbReference type="GO" id="GO:0005886">
    <property type="term" value="C:plasma membrane"/>
    <property type="evidence" value="ECO:0000318"/>
    <property type="project" value="GO_Central"/>
</dbReference>
<keyword evidence="2" id="KW-1003">Cell membrane</keyword>
<dbReference type="OMA" id="YIYLVYS"/>
<comment type="subcellular location">
    <subcellularLocation>
        <location evidence="1">Cell membrane</location>
        <topology evidence="1">Multi-pass membrane protein</topology>
    </subcellularLocation>
</comment>
<evidence type="ECO:0000256" key="6">
    <source>
        <dbReference type="ARBA" id="ARBA00023136"/>
    </source>
</evidence>
<dbReference type="OrthoDB" id="10044919at2759"/>
<evidence type="ECO:0000256" key="2">
    <source>
        <dbReference type="ARBA" id="ARBA00022475"/>
    </source>
</evidence>
<keyword evidence="13" id="KW-1185">Reference proteome</keyword>
<dbReference type="GO" id="GO:0007602">
    <property type="term" value="P:phototransduction"/>
    <property type="evidence" value="ECO:0000318"/>
    <property type="project" value="GO_Central"/>
</dbReference>
<evidence type="ECO:0000259" key="11">
    <source>
        <dbReference type="PROSITE" id="PS50262"/>
    </source>
</evidence>
<dbReference type="SUPFAM" id="SSF81321">
    <property type="entry name" value="Family A G protein-coupled receptor-like"/>
    <property type="match status" value="1"/>
</dbReference>
<keyword evidence="3 9" id="KW-0812">Transmembrane</keyword>
<dbReference type="Pfam" id="PF00001">
    <property type="entry name" value="7tm_1"/>
    <property type="match status" value="1"/>
</dbReference>
<feature type="transmembrane region" description="Helical" evidence="10">
    <location>
        <begin position="255"/>
        <end position="276"/>
    </location>
</feature>
<feature type="transmembrane region" description="Helical" evidence="10">
    <location>
        <begin position="163"/>
        <end position="186"/>
    </location>
</feature>
<evidence type="ECO:0000256" key="3">
    <source>
        <dbReference type="ARBA" id="ARBA00022692"/>
    </source>
</evidence>
<keyword evidence="8 9" id="KW-0807">Transducer</keyword>
<dbReference type="PANTHER" id="PTHR22752">
    <property type="entry name" value="G PROTEIN-COUPLED RECEPTOR"/>
    <property type="match status" value="1"/>
</dbReference>
<keyword evidence="6 10" id="KW-0472">Membrane</keyword>
<evidence type="ECO:0000256" key="8">
    <source>
        <dbReference type="ARBA" id="ARBA00023224"/>
    </source>
</evidence>
<dbReference type="AlphaFoldDB" id="A7SLZ1"/>
<proteinExistence type="inferred from homology"/>
<dbReference type="PhylomeDB" id="A7SLZ1"/>
<feature type="transmembrane region" description="Helical" evidence="10">
    <location>
        <begin position="35"/>
        <end position="56"/>
    </location>
</feature>
<dbReference type="GO" id="GO:0008020">
    <property type="term" value="F:G protein-coupled photoreceptor activity"/>
    <property type="evidence" value="ECO:0000318"/>
    <property type="project" value="GO_Central"/>
</dbReference>
<protein>
    <recommendedName>
        <fullName evidence="11">G-protein coupled receptors family 1 profile domain-containing protein</fullName>
    </recommendedName>
</protein>
<feature type="transmembrane region" description="Helical" evidence="10">
    <location>
        <begin position="220"/>
        <end position="243"/>
    </location>
</feature>
<dbReference type="InterPro" id="IPR000276">
    <property type="entry name" value="GPCR_Rhodpsn"/>
</dbReference>
<dbReference type="InParanoid" id="A7SLZ1"/>
<evidence type="ECO:0000256" key="7">
    <source>
        <dbReference type="ARBA" id="ARBA00023170"/>
    </source>
</evidence>
<dbReference type="eggNOG" id="KOG3656">
    <property type="taxonomic scope" value="Eukaryota"/>
</dbReference>
<dbReference type="GO" id="GO:0071482">
    <property type="term" value="P:cellular response to light stimulus"/>
    <property type="evidence" value="ECO:0000318"/>
    <property type="project" value="GO_Central"/>
</dbReference>
<keyword evidence="5 9" id="KW-0297">G-protein coupled receptor</keyword>